<evidence type="ECO:0000313" key="2">
    <source>
        <dbReference type="Proteomes" id="UP000247702"/>
    </source>
</evidence>
<sequence>MIQNNVDKWDQTSKSNLDKRIFYGRVMGMAKKVTLKAVKKCDTRIFEIFKEYLNKNGNLENNDSKNSELDFNLDVESSENDEENDCSFLHLQNPMKRPKKGRPKGTKRIKSVTEISSKNKSPLQNLWRSWTLLKYVHK</sequence>
<accession>A0A2Z6RPN8</accession>
<comment type="caution">
    <text evidence="1">The sequence shown here is derived from an EMBL/GenBank/DDBJ whole genome shotgun (WGS) entry which is preliminary data.</text>
</comment>
<gene>
    <name evidence="1" type="ORF">RclHR1_03770002</name>
</gene>
<organism evidence="1 2">
    <name type="scientific">Rhizophagus clarus</name>
    <dbReference type="NCBI Taxonomy" id="94130"/>
    <lineage>
        <taxon>Eukaryota</taxon>
        <taxon>Fungi</taxon>
        <taxon>Fungi incertae sedis</taxon>
        <taxon>Mucoromycota</taxon>
        <taxon>Glomeromycotina</taxon>
        <taxon>Glomeromycetes</taxon>
        <taxon>Glomerales</taxon>
        <taxon>Glomeraceae</taxon>
        <taxon>Rhizophagus</taxon>
    </lineage>
</organism>
<dbReference type="EMBL" id="BEXD01003079">
    <property type="protein sequence ID" value="GBC00155.1"/>
    <property type="molecule type" value="Genomic_DNA"/>
</dbReference>
<reference evidence="1 2" key="1">
    <citation type="submission" date="2017-11" db="EMBL/GenBank/DDBJ databases">
        <title>The genome of Rhizophagus clarus HR1 reveals common genetic basis of auxotrophy among arbuscular mycorrhizal fungi.</title>
        <authorList>
            <person name="Kobayashi Y."/>
        </authorList>
    </citation>
    <scope>NUCLEOTIDE SEQUENCE [LARGE SCALE GENOMIC DNA]</scope>
    <source>
        <strain evidence="1 2">HR1</strain>
    </source>
</reference>
<proteinExistence type="predicted"/>
<dbReference type="Proteomes" id="UP000247702">
    <property type="component" value="Unassembled WGS sequence"/>
</dbReference>
<name>A0A2Z6RPN8_9GLOM</name>
<protein>
    <submittedName>
        <fullName evidence="1">Uncharacterized protein</fullName>
    </submittedName>
</protein>
<evidence type="ECO:0000313" key="1">
    <source>
        <dbReference type="EMBL" id="GBC00155.1"/>
    </source>
</evidence>
<keyword evidence="2" id="KW-1185">Reference proteome</keyword>
<dbReference type="AlphaFoldDB" id="A0A2Z6RPN8"/>
<dbReference type="STRING" id="94130.A0A2Z6RPN8"/>